<evidence type="ECO:0000256" key="1">
    <source>
        <dbReference type="ARBA" id="ARBA00004141"/>
    </source>
</evidence>
<dbReference type="Pfam" id="PF08016">
    <property type="entry name" value="PKD_channel"/>
    <property type="match status" value="1"/>
</dbReference>
<evidence type="ECO:0000256" key="2">
    <source>
        <dbReference type="ARBA" id="ARBA00007200"/>
    </source>
</evidence>
<feature type="transmembrane region" description="Helical" evidence="9">
    <location>
        <begin position="662"/>
        <end position="683"/>
    </location>
</feature>
<reference evidence="12" key="2">
    <citation type="submission" date="2025-08" db="UniProtKB">
        <authorList>
            <consortium name="RefSeq"/>
        </authorList>
    </citation>
    <scope>IDENTIFICATION</scope>
    <source>
        <strain evidence="12">S238N-H82</strain>
        <tissue evidence="12">Testes</tissue>
    </source>
</reference>
<comment type="similarity">
    <text evidence="2">Belongs to the polycystin family.</text>
</comment>
<proteinExistence type="inferred from homology"/>
<dbReference type="SMART" id="SM00308">
    <property type="entry name" value="LH2"/>
    <property type="match status" value="1"/>
</dbReference>
<dbReference type="Gene3D" id="1.10.287.70">
    <property type="match status" value="1"/>
</dbReference>
<evidence type="ECO:0000313" key="12">
    <source>
        <dbReference type="RefSeq" id="XP_035662422.1"/>
    </source>
</evidence>
<comment type="subcellular location">
    <subcellularLocation>
        <location evidence="1">Membrane</location>
        <topology evidence="1">Multi-pass membrane protein</topology>
    </subcellularLocation>
</comment>
<evidence type="ECO:0000256" key="9">
    <source>
        <dbReference type="SAM" id="Phobius"/>
    </source>
</evidence>
<feature type="transmembrane region" description="Helical" evidence="9">
    <location>
        <begin position="716"/>
        <end position="738"/>
    </location>
</feature>
<dbReference type="KEGG" id="bfo:118406475"/>
<feature type="transmembrane region" description="Helical" evidence="9">
    <location>
        <begin position="1090"/>
        <end position="1112"/>
    </location>
</feature>
<dbReference type="Proteomes" id="UP000001554">
    <property type="component" value="Chromosome 19"/>
</dbReference>
<keyword evidence="6 9" id="KW-0472">Membrane</keyword>
<feature type="transmembrane region" description="Helical" evidence="9">
    <location>
        <begin position="1148"/>
        <end position="1168"/>
    </location>
</feature>
<feature type="domain" description="PLAT" evidence="10">
    <location>
        <begin position="461"/>
        <end position="578"/>
    </location>
</feature>
<feature type="transmembrane region" description="Helical" evidence="9">
    <location>
        <begin position="624"/>
        <end position="642"/>
    </location>
</feature>
<keyword evidence="4" id="KW-0732">Signal</keyword>
<dbReference type="InterPro" id="IPR051223">
    <property type="entry name" value="Polycystin"/>
</dbReference>
<keyword evidence="11" id="KW-1185">Reference proteome</keyword>
<sequence length="1489" mass="168542">MEKINDIVGNTVSSLVQMLPTKNYTIVDDSVHLFDMDGIDVHSVDVSPKQQLKNIKDQQLKSQLQSRDAALSLMGAIDRAANSLLDILPNMENYVTTFENDDVTVVIARSTTGNNVTLQVGQVTMSASTNCSAFGDTDAKMVVMKKNLLSWNASTFGENVTTAVNMFSLGRQRCSLQLTVTIPLELEFLDLQQPRRQKRELGERGLVGTPWQNTSNSSNGGYRSNRTMAFHTFDVPSSTVLVVMRLSWWDHAATYLLYFRYDTPPTEELYDDKMVVKEEDVLLAWHRGTSSLKTFTPNVKRQKGRLYVGIQKSDPPTLLHTAPWPEEYLLQASTVSCVDWGYTPEKWEATACGVHVELSDSIIRCNCSFPGSKAAVAGSVHLLPNSIDFDSVFADSESLSSNIVFYTVISEWALYLLLIIIFNVDFQHLREKMSGGSATLSRKRQLPLLSVLPPDRMPAPYLYQITVSTGSMFGAGTSARIGFNIFGSRGKTAAKVLNTGGESLLRGGTYDIIMPLKTSLGHLELLHIWHDNTGVDEASWFLKDIIVKDLQTDEVYQFICYDWLSDVRSDGQIQKVLHVATPEQLQSFSCLFRENSDAVFYDQHLWISPFVSPEGSSFSKTKRLSCCWAVFNTMMLSSAMWYKSGTGVLVENTVYELGFVQFTLQELYVSVMAALMVVPVALVPVKLFRIELPAPVTTLGARRHATHERLSHLAKYMAWVLVVLVSMVSSFFVILYSLDWGREKSEAWLKALFLSFGLSSLVTETGQILVLAILASLVCTKSSKTQKTYHINKAELHTQLWDHKASRKVHPPMTAPAQTMQIKSKQRRRFYHVLKDFILLLMFVVVLFYISHHDKEPLAFHASQTLSSTFIEGFYEITTADEFWTWTEEIILPVLYPSFWYNGWKMKHLDRQFPLYTEAFRIGPPRLTQFRKAPEEREYPENGWVVTNGNAASTCWQFNASDTVSHNPDCSLKYIMELPTGNVLSVAASVFLRLQHNQWIDKYTQYLVLDLSFYHPSLKLFSSLRMTVRQEGIGHLSTSATVETHRLFQYEDTSDYGMLCAHIVFIALLLVHIIKEVVSIKREGITHFRSAWNVFAALSVIGSAAVVCTFGIRYHSASAALLKINEATDELGIDRFVDLSSAFWWDDVFKHVLAIVVFITTLTLLRIVRFSKTIAGFIALPGAMKNDLMSFTVTSAIAFVAFTSSGLLLFGTHLPAYSNVLDTMLALFEMLLGRFFADEILEANPIVGPIFFSLFMICIFIILVNFLVTIICDAIASGASIDDDHDQELVDYVWRSFQEMFGVHLPPRTDVQTDEVKLAELDTNLRMIEESLDEISDVTHCLWAPNTRASATPPNHDVVQQRLLSEPSQGTSKQESLQTSAAHGIQEQVQSLLRAHEDDEMRFEEAQNESRRRVEALLKRKMAERRKEIGLKPEDEKETILENAQVLMEQHEAVEARLEQLQRRERRRFESQLRQKIAIRRMQKKNNDE</sequence>
<dbReference type="Pfam" id="PF01477">
    <property type="entry name" value="PLAT"/>
    <property type="match status" value="1"/>
</dbReference>
<organism evidence="11 12">
    <name type="scientific">Branchiostoma floridae</name>
    <name type="common">Florida lancelet</name>
    <name type="synonym">Amphioxus</name>
    <dbReference type="NCBI Taxonomy" id="7739"/>
    <lineage>
        <taxon>Eukaryota</taxon>
        <taxon>Metazoa</taxon>
        <taxon>Chordata</taxon>
        <taxon>Cephalochordata</taxon>
        <taxon>Leptocardii</taxon>
        <taxon>Amphioxiformes</taxon>
        <taxon>Branchiostomatidae</taxon>
        <taxon>Branchiostoma</taxon>
    </lineage>
</organism>
<protein>
    <submittedName>
        <fullName evidence="12">Polycystic kidney disease protein 1-like 2</fullName>
    </submittedName>
</protein>
<evidence type="ECO:0000256" key="4">
    <source>
        <dbReference type="ARBA" id="ARBA00022729"/>
    </source>
</evidence>
<feature type="transmembrane region" description="Helical" evidence="9">
    <location>
        <begin position="1188"/>
        <end position="1210"/>
    </location>
</feature>
<dbReference type="GO" id="GO:0050982">
    <property type="term" value="P:detection of mechanical stimulus"/>
    <property type="evidence" value="ECO:0000318"/>
    <property type="project" value="GO_Central"/>
</dbReference>
<feature type="transmembrane region" description="Helical" evidence="9">
    <location>
        <begin position="758"/>
        <end position="779"/>
    </location>
</feature>
<feature type="transmembrane region" description="Helical" evidence="9">
    <location>
        <begin position="1249"/>
        <end position="1271"/>
    </location>
</feature>
<reference evidence="11" key="1">
    <citation type="journal article" date="2020" name="Nat. Ecol. Evol.">
        <title>Deeply conserved synteny resolves early events in vertebrate evolution.</title>
        <authorList>
            <person name="Simakov O."/>
            <person name="Marletaz F."/>
            <person name="Yue J.X."/>
            <person name="O'Connell B."/>
            <person name="Jenkins J."/>
            <person name="Brandt A."/>
            <person name="Calef R."/>
            <person name="Tung C.H."/>
            <person name="Huang T.K."/>
            <person name="Schmutz J."/>
            <person name="Satoh N."/>
            <person name="Yu J.K."/>
            <person name="Putnam N.H."/>
            <person name="Green R.E."/>
            <person name="Rokhsar D.S."/>
        </authorList>
    </citation>
    <scope>NUCLEOTIDE SEQUENCE [LARGE SCALE GENOMIC DNA]</scope>
    <source>
        <strain evidence="11">S238N-H82</strain>
    </source>
</reference>
<feature type="transmembrane region" description="Helical" evidence="9">
    <location>
        <begin position="830"/>
        <end position="850"/>
    </location>
</feature>
<dbReference type="InterPro" id="IPR003915">
    <property type="entry name" value="PKD_2"/>
</dbReference>
<accession>A0A9J7KJY2</accession>
<evidence type="ECO:0000256" key="3">
    <source>
        <dbReference type="ARBA" id="ARBA00022692"/>
    </source>
</evidence>
<dbReference type="GO" id="GO:0005509">
    <property type="term" value="F:calcium ion binding"/>
    <property type="evidence" value="ECO:0007669"/>
    <property type="project" value="InterPro"/>
</dbReference>
<dbReference type="Pfam" id="PF20519">
    <property type="entry name" value="Polycystin_dom"/>
    <property type="match status" value="1"/>
</dbReference>
<gene>
    <name evidence="12" type="primary">LOC118406475</name>
</gene>
<feature type="transmembrane region" description="Helical" evidence="9">
    <location>
        <begin position="403"/>
        <end position="424"/>
    </location>
</feature>
<comment type="caution">
    <text evidence="8">Lacks conserved residue(s) required for the propagation of feature annotation.</text>
</comment>
<dbReference type="PANTHER" id="PTHR10877:SF194">
    <property type="entry name" value="LOCATION OF VULVA DEFECTIVE 1"/>
    <property type="match status" value="1"/>
</dbReference>
<evidence type="ECO:0000256" key="6">
    <source>
        <dbReference type="ARBA" id="ARBA00023136"/>
    </source>
</evidence>
<dbReference type="GO" id="GO:0005262">
    <property type="term" value="F:calcium channel activity"/>
    <property type="evidence" value="ECO:0000318"/>
    <property type="project" value="GO_Central"/>
</dbReference>
<dbReference type="RefSeq" id="XP_035662422.1">
    <property type="nucleotide sequence ID" value="XM_035806529.1"/>
</dbReference>
<keyword evidence="7" id="KW-0325">Glycoprotein</keyword>
<dbReference type="PANTHER" id="PTHR10877">
    <property type="entry name" value="POLYCYSTIN FAMILY MEMBER"/>
    <property type="match status" value="1"/>
</dbReference>
<keyword evidence="3 9" id="KW-0812">Transmembrane</keyword>
<dbReference type="PROSITE" id="PS50095">
    <property type="entry name" value="PLAT"/>
    <property type="match status" value="1"/>
</dbReference>
<dbReference type="OrthoDB" id="6150772at2759"/>
<dbReference type="InterPro" id="IPR046791">
    <property type="entry name" value="Polycystin_dom"/>
</dbReference>
<keyword evidence="5 9" id="KW-1133">Transmembrane helix</keyword>
<dbReference type="GeneID" id="118406475"/>
<evidence type="ECO:0000256" key="5">
    <source>
        <dbReference type="ARBA" id="ARBA00022989"/>
    </source>
</evidence>
<evidence type="ECO:0000313" key="11">
    <source>
        <dbReference type="Proteomes" id="UP000001554"/>
    </source>
</evidence>
<evidence type="ECO:0000259" key="10">
    <source>
        <dbReference type="PROSITE" id="PS50095"/>
    </source>
</evidence>
<dbReference type="Gene3D" id="2.60.60.20">
    <property type="entry name" value="PLAT/LH2 domain"/>
    <property type="match status" value="1"/>
</dbReference>
<feature type="transmembrane region" description="Helical" evidence="9">
    <location>
        <begin position="1056"/>
        <end position="1078"/>
    </location>
</feature>
<evidence type="ECO:0000256" key="8">
    <source>
        <dbReference type="PROSITE-ProRule" id="PRU00152"/>
    </source>
</evidence>
<dbReference type="PRINTS" id="PR01433">
    <property type="entry name" value="POLYCYSTIN2"/>
</dbReference>
<dbReference type="SUPFAM" id="SSF49723">
    <property type="entry name" value="Lipase/lipooxygenase domain (PLAT/LH2 domain)"/>
    <property type="match status" value="1"/>
</dbReference>
<evidence type="ECO:0000256" key="7">
    <source>
        <dbReference type="ARBA" id="ARBA00023180"/>
    </source>
</evidence>
<name>A0A9J7KJY2_BRAFL</name>
<dbReference type="InterPro" id="IPR001024">
    <property type="entry name" value="PLAT/LH2_dom"/>
</dbReference>
<dbReference type="InterPro" id="IPR013122">
    <property type="entry name" value="PKD1_2_channel"/>
</dbReference>
<dbReference type="InterPro" id="IPR036392">
    <property type="entry name" value="PLAT/LH2_dom_sf"/>
</dbReference>
<dbReference type="GO" id="GO:0016020">
    <property type="term" value="C:membrane"/>
    <property type="evidence" value="ECO:0000318"/>
    <property type="project" value="GO_Central"/>
</dbReference>